<dbReference type="InterPro" id="IPR015424">
    <property type="entry name" value="PyrdxlP-dep_Trfase"/>
</dbReference>
<evidence type="ECO:0000256" key="1">
    <source>
        <dbReference type="ARBA" id="ARBA00001933"/>
    </source>
</evidence>
<dbReference type="EMBL" id="HBUF01124824">
    <property type="protein sequence ID" value="CAG6642895.1"/>
    <property type="molecule type" value="Transcribed_RNA"/>
</dbReference>
<keyword evidence="5" id="KW-0808">Transferase</keyword>
<dbReference type="EMBL" id="HBUF01286256">
    <property type="protein sequence ID" value="CAG6688335.1"/>
    <property type="molecule type" value="Transcribed_RNA"/>
</dbReference>
<dbReference type="Gene3D" id="3.40.640.10">
    <property type="entry name" value="Type I PLP-dependent aspartate aminotransferase-like (Major domain)"/>
    <property type="match status" value="1"/>
</dbReference>
<dbReference type="SUPFAM" id="SSF53383">
    <property type="entry name" value="PLP-dependent transferases"/>
    <property type="match status" value="1"/>
</dbReference>
<dbReference type="EMBL" id="HBUF01642568">
    <property type="protein sequence ID" value="CAG6785265.1"/>
    <property type="molecule type" value="Transcribed_RNA"/>
</dbReference>
<proteinExistence type="inferred from homology"/>
<dbReference type="EMBL" id="HBUF01351591">
    <property type="protein sequence ID" value="CAG6714232.1"/>
    <property type="molecule type" value="Transcribed_RNA"/>
</dbReference>
<dbReference type="PANTHER" id="PTHR43807">
    <property type="entry name" value="FI04487P"/>
    <property type="match status" value="1"/>
</dbReference>
<reference evidence="9" key="1">
    <citation type="submission" date="2021-05" db="EMBL/GenBank/DDBJ databases">
        <authorList>
            <person name="Alioto T."/>
            <person name="Alioto T."/>
            <person name="Gomez Garrido J."/>
        </authorList>
    </citation>
    <scope>NUCLEOTIDE SEQUENCE</scope>
</reference>
<dbReference type="InterPro" id="IPR015422">
    <property type="entry name" value="PyrdxlP-dep_Trfase_small"/>
</dbReference>
<evidence type="ECO:0000256" key="6">
    <source>
        <dbReference type="ARBA" id="ARBA00022898"/>
    </source>
</evidence>
<sequence>MFISQSKVHFSSCLKYFRHFNSKVPLRTMSSHMSKFTLPPRFEASVYSVWVEFIQLSLDHKPLNLGQGFPDYESAPPHVAKGLADACTGENKLLNQYTRGFGHPRLVQAISKLYSGLINRPLNPNSEVLVTVGAYEALFCAINGFLHPGDEVIIIEPFFDCYAPMTAAAGGVPVYIPLRDTKPNAKGAKSSDDFKLDPQELESKFSSKTKLIIVNTPHNPLGKVFDRSELELIANLCKKYNVICISDEVYEWQVYKPKEHIRICTLPDMFDRTITIGSAGKTFSMTGWKLGWAYGPAALIRNLQIVHQNCIYTSNTPTQEAVARSFETEINNMTVPGAQKECYFYSISDELRPKREILAEALTKAGMTPVIPDGGYFMLADWTQLKPMLKLETESDKYQDFKFAKWMTKNVKLQGIPPSAFYSDENKELGENLIRYCFFKKDETLREASNILQNWTRQQNKL</sequence>
<protein>
    <submittedName>
        <fullName evidence="9">Kynurenine--oxoglutarate transaminase 3</fullName>
    </submittedName>
</protein>
<evidence type="ECO:0000259" key="8">
    <source>
        <dbReference type="Pfam" id="PF00155"/>
    </source>
</evidence>
<evidence type="ECO:0000256" key="3">
    <source>
        <dbReference type="ARBA" id="ARBA00011738"/>
    </source>
</evidence>
<dbReference type="EMBL" id="HBUF01124826">
    <property type="protein sequence ID" value="CAG6642899.1"/>
    <property type="molecule type" value="Transcribed_RNA"/>
</dbReference>
<comment type="similarity">
    <text evidence="2">Belongs to the class-I pyridoxal-phosphate-dependent aminotransferase family.</text>
</comment>
<dbReference type="GO" id="GO:0005739">
    <property type="term" value="C:mitochondrion"/>
    <property type="evidence" value="ECO:0007669"/>
    <property type="project" value="TreeGrafter"/>
</dbReference>
<dbReference type="InterPro" id="IPR015421">
    <property type="entry name" value="PyrdxlP-dep_Trfase_major"/>
</dbReference>
<dbReference type="GO" id="GO:0016212">
    <property type="term" value="F:kynurenine-oxoglutarate transaminase activity"/>
    <property type="evidence" value="ECO:0007669"/>
    <property type="project" value="TreeGrafter"/>
</dbReference>
<dbReference type="AlphaFoldDB" id="A0A8D8R5X9"/>
<evidence type="ECO:0000256" key="5">
    <source>
        <dbReference type="ARBA" id="ARBA00022679"/>
    </source>
</evidence>
<dbReference type="EMBL" id="HBUF01351592">
    <property type="protein sequence ID" value="CAG6714233.1"/>
    <property type="molecule type" value="Transcribed_RNA"/>
</dbReference>
<dbReference type="EMBL" id="HBUF01642569">
    <property type="protein sequence ID" value="CAG6785266.1"/>
    <property type="molecule type" value="Transcribed_RNA"/>
</dbReference>
<dbReference type="EMBL" id="HBUF01124823">
    <property type="protein sequence ID" value="CAG6642893.1"/>
    <property type="molecule type" value="Transcribed_RNA"/>
</dbReference>
<dbReference type="EMBL" id="HBUF01286257">
    <property type="protein sequence ID" value="CAG6688337.1"/>
    <property type="molecule type" value="Transcribed_RNA"/>
</dbReference>
<dbReference type="EMBL" id="HBUF01124825">
    <property type="protein sequence ID" value="CAG6642897.1"/>
    <property type="molecule type" value="Transcribed_RNA"/>
</dbReference>
<dbReference type="EMBL" id="HBUF01286255">
    <property type="protein sequence ID" value="CAG6688333.1"/>
    <property type="molecule type" value="Transcribed_RNA"/>
</dbReference>
<evidence type="ECO:0000313" key="9">
    <source>
        <dbReference type="EMBL" id="CAG6642897.1"/>
    </source>
</evidence>
<organism evidence="9">
    <name type="scientific">Cacopsylla melanoneura</name>
    <dbReference type="NCBI Taxonomy" id="428564"/>
    <lineage>
        <taxon>Eukaryota</taxon>
        <taxon>Metazoa</taxon>
        <taxon>Ecdysozoa</taxon>
        <taxon>Arthropoda</taxon>
        <taxon>Hexapoda</taxon>
        <taxon>Insecta</taxon>
        <taxon>Pterygota</taxon>
        <taxon>Neoptera</taxon>
        <taxon>Paraneoptera</taxon>
        <taxon>Hemiptera</taxon>
        <taxon>Sternorrhyncha</taxon>
        <taxon>Psylloidea</taxon>
        <taxon>Psyllidae</taxon>
        <taxon>Psyllinae</taxon>
        <taxon>Cacopsylla</taxon>
    </lineage>
</organism>
<comment type="pathway">
    <text evidence="7">Amino-acid degradation; L-kynurenine degradation; kynurenate from L-kynurenine: step 1/2.</text>
</comment>
<evidence type="ECO:0000256" key="7">
    <source>
        <dbReference type="ARBA" id="ARBA00024016"/>
    </source>
</evidence>
<dbReference type="FunFam" id="3.40.640.10:FF:000024">
    <property type="entry name" value="Kynurenine--oxoglutarate transaminase 3"/>
    <property type="match status" value="1"/>
</dbReference>
<evidence type="ECO:0000256" key="4">
    <source>
        <dbReference type="ARBA" id="ARBA00022576"/>
    </source>
</evidence>
<dbReference type="FunFam" id="3.90.1150.10:FF:000021">
    <property type="entry name" value="Kynurenine--oxoglutarate transaminase 3"/>
    <property type="match status" value="1"/>
</dbReference>
<name>A0A8D8R5X9_9HEMI</name>
<accession>A0A8D8R5X9</accession>
<dbReference type="Gene3D" id="3.90.1150.10">
    <property type="entry name" value="Aspartate Aminotransferase, domain 1"/>
    <property type="match status" value="1"/>
</dbReference>
<dbReference type="Pfam" id="PF00155">
    <property type="entry name" value="Aminotran_1_2"/>
    <property type="match status" value="1"/>
</dbReference>
<dbReference type="InterPro" id="IPR004839">
    <property type="entry name" value="Aminotransferase_I/II_large"/>
</dbReference>
<keyword evidence="4" id="KW-0032">Aminotransferase</keyword>
<feature type="domain" description="Aminotransferase class I/classII large" evidence="8">
    <location>
        <begin position="62"/>
        <end position="448"/>
    </location>
</feature>
<keyword evidence="6" id="KW-0663">Pyridoxal phosphate</keyword>
<dbReference type="InterPro" id="IPR051326">
    <property type="entry name" value="Kynurenine-oxoglutarate_AT"/>
</dbReference>
<dbReference type="EMBL" id="HBUF01124828">
    <property type="protein sequence ID" value="CAG6642903.1"/>
    <property type="molecule type" value="Transcribed_RNA"/>
</dbReference>
<comment type="subunit">
    <text evidence="3">Homodimer.</text>
</comment>
<dbReference type="CDD" id="cd00609">
    <property type="entry name" value="AAT_like"/>
    <property type="match status" value="1"/>
</dbReference>
<dbReference type="EMBL" id="HBUF01124827">
    <property type="protein sequence ID" value="CAG6642901.1"/>
    <property type="molecule type" value="Transcribed_RNA"/>
</dbReference>
<evidence type="ECO:0000256" key="2">
    <source>
        <dbReference type="ARBA" id="ARBA00007441"/>
    </source>
</evidence>
<dbReference type="PANTHER" id="PTHR43807:SF20">
    <property type="entry name" value="FI04487P"/>
    <property type="match status" value="1"/>
</dbReference>
<dbReference type="EMBL" id="HBUF01642567">
    <property type="protein sequence ID" value="CAG6785264.1"/>
    <property type="molecule type" value="Transcribed_RNA"/>
</dbReference>
<dbReference type="GO" id="GO:0030170">
    <property type="term" value="F:pyridoxal phosphate binding"/>
    <property type="evidence" value="ECO:0007669"/>
    <property type="project" value="InterPro"/>
</dbReference>
<dbReference type="GO" id="GO:0097053">
    <property type="term" value="P:L-kynurenine catabolic process"/>
    <property type="evidence" value="ECO:0007669"/>
    <property type="project" value="UniProtKB-UniPathway"/>
</dbReference>
<dbReference type="UniPathway" id="UPA00334">
    <property type="reaction ID" value="UER00726"/>
</dbReference>
<comment type="cofactor">
    <cofactor evidence="1">
        <name>pyridoxal 5'-phosphate</name>
        <dbReference type="ChEBI" id="CHEBI:597326"/>
    </cofactor>
</comment>
<dbReference type="EMBL" id="HBUF01351590">
    <property type="protein sequence ID" value="CAG6714231.1"/>
    <property type="molecule type" value="Transcribed_RNA"/>
</dbReference>